<dbReference type="SUPFAM" id="SSF51735">
    <property type="entry name" value="NAD(P)-binding Rossmann-fold domains"/>
    <property type="match status" value="1"/>
</dbReference>
<dbReference type="Pfam" id="PF00107">
    <property type="entry name" value="ADH_zinc_N"/>
    <property type="match status" value="1"/>
</dbReference>
<keyword evidence="6" id="KW-1185">Reference proteome</keyword>
<dbReference type="SMART" id="SM00829">
    <property type="entry name" value="PKS_ER"/>
    <property type="match status" value="1"/>
</dbReference>
<dbReference type="GO" id="GO:0016628">
    <property type="term" value="F:oxidoreductase activity, acting on the CH-CH group of donors, NAD or NADP as acceptor"/>
    <property type="evidence" value="ECO:0007669"/>
    <property type="project" value="InterPro"/>
</dbReference>
<evidence type="ECO:0000313" key="5">
    <source>
        <dbReference type="EMBL" id="KAJ9136868.1"/>
    </source>
</evidence>
<comment type="caution">
    <text evidence="5">The sequence shown here is derived from an EMBL/GenBank/DDBJ whole genome shotgun (WGS) entry which is preliminary data.</text>
</comment>
<evidence type="ECO:0000313" key="6">
    <source>
        <dbReference type="Proteomes" id="UP001174694"/>
    </source>
</evidence>
<accession>A0AA38R6N6</accession>
<feature type="domain" description="Enoyl reductase (ER)" evidence="4">
    <location>
        <begin position="55"/>
        <end position="345"/>
    </location>
</feature>
<reference evidence="5" key="1">
    <citation type="submission" date="2022-07" db="EMBL/GenBank/DDBJ databases">
        <title>Fungi with potential for degradation of polypropylene.</title>
        <authorList>
            <person name="Gostincar C."/>
        </authorList>
    </citation>
    <scope>NUCLEOTIDE SEQUENCE</scope>
    <source>
        <strain evidence="5">EXF-13308</strain>
    </source>
</reference>
<dbReference type="InterPro" id="IPR045010">
    <property type="entry name" value="MDR_fam"/>
</dbReference>
<dbReference type="AlphaFoldDB" id="A0AA38R6N6"/>
<dbReference type="PANTHER" id="PTHR43205">
    <property type="entry name" value="PROSTAGLANDIN REDUCTASE"/>
    <property type="match status" value="1"/>
</dbReference>
<dbReference type="InterPro" id="IPR011032">
    <property type="entry name" value="GroES-like_sf"/>
</dbReference>
<dbReference type="InterPro" id="IPR041694">
    <property type="entry name" value="ADH_N_2"/>
</dbReference>
<dbReference type="InterPro" id="IPR020843">
    <property type="entry name" value="ER"/>
</dbReference>
<dbReference type="CDD" id="cd05288">
    <property type="entry name" value="PGDH"/>
    <property type="match status" value="1"/>
</dbReference>
<organism evidence="5 6">
    <name type="scientific">Pleurostoma richardsiae</name>
    <dbReference type="NCBI Taxonomy" id="41990"/>
    <lineage>
        <taxon>Eukaryota</taxon>
        <taxon>Fungi</taxon>
        <taxon>Dikarya</taxon>
        <taxon>Ascomycota</taxon>
        <taxon>Pezizomycotina</taxon>
        <taxon>Sordariomycetes</taxon>
        <taxon>Sordariomycetidae</taxon>
        <taxon>Calosphaeriales</taxon>
        <taxon>Pleurostomataceae</taxon>
        <taxon>Pleurostoma</taxon>
    </lineage>
</organism>
<proteinExistence type="predicted"/>
<dbReference type="InterPro" id="IPR036291">
    <property type="entry name" value="NAD(P)-bd_dom_sf"/>
</dbReference>
<evidence type="ECO:0000256" key="2">
    <source>
        <dbReference type="ARBA" id="ARBA00069006"/>
    </source>
</evidence>
<dbReference type="Proteomes" id="UP001174694">
    <property type="component" value="Unassembled WGS sequence"/>
</dbReference>
<evidence type="ECO:0000256" key="1">
    <source>
        <dbReference type="ARBA" id="ARBA00023002"/>
    </source>
</evidence>
<name>A0AA38R6N6_9PEZI</name>
<dbReference type="Gene3D" id="3.40.50.720">
    <property type="entry name" value="NAD(P)-binding Rossmann-like Domain"/>
    <property type="match status" value="1"/>
</dbReference>
<dbReference type="FunFam" id="3.40.50.720:FF:000121">
    <property type="entry name" value="Prostaglandin reductase 2"/>
    <property type="match status" value="1"/>
</dbReference>
<sequence>MVQNKALVFTEVPETLPVAGKHLQIHATDFDPDAPPPAGGFTARVLYASFDPYLRHRLVAPEAARDGFEPLPVGSVIPNTVLAKVLRSDAVGLAPGSLVIGMAPIQEYITIPGEVASQFHPLDSPEGVDPKLFLGPLGMPGLTAYAGLYEIGRPKRGETIFVSAATGAVGQMVGQLAKREGLRVIGSAGSDEKVKLLTEVFKFDGAFNHRDGDVRAHLERLAPDGIDIYYDNVGGEQLEAAVNSMKPLGRIVACGYSSQYNVPASQQYGIRTTSQVIGKRITWRGMSVFDDGLGEKYRGEHQEKVGRWISEGSLEVVLSETKDIDNAPEGLIQLFAGRNIGKSLLNFGVV</sequence>
<dbReference type="SUPFAM" id="SSF50129">
    <property type="entry name" value="GroES-like"/>
    <property type="match status" value="1"/>
</dbReference>
<dbReference type="Pfam" id="PF16884">
    <property type="entry name" value="ADH_N_2"/>
    <property type="match status" value="1"/>
</dbReference>
<dbReference type="PANTHER" id="PTHR43205:SF7">
    <property type="entry name" value="PROSTAGLANDIN REDUCTASE 1"/>
    <property type="match status" value="1"/>
</dbReference>
<dbReference type="EMBL" id="JANBVO010000037">
    <property type="protein sequence ID" value="KAJ9136868.1"/>
    <property type="molecule type" value="Genomic_DNA"/>
</dbReference>
<keyword evidence="1" id="KW-0560">Oxidoreductase</keyword>
<evidence type="ECO:0000256" key="3">
    <source>
        <dbReference type="ARBA" id="ARBA00083301"/>
    </source>
</evidence>
<gene>
    <name evidence="5" type="ORF">NKR23_g9566</name>
</gene>
<dbReference type="InterPro" id="IPR013149">
    <property type="entry name" value="ADH-like_C"/>
</dbReference>
<dbReference type="Gene3D" id="3.90.180.10">
    <property type="entry name" value="Medium-chain alcohol dehydrogenases, catalytic domain"/>
    <property type="match status" value="1"/>
</dbReference>
<protein>
    <recommendedName>
        <fullName evidence="2">Dehydrogenase FUB6</fullName>
    </recommendedName>
    <alternativeName>
        <fullName evidence="3">Fusaric acid biosynthesis protein 6</fullName>
    </alternativeName>
</protein>
<evidence type="ECO:0000259" key="4">
    <source>
        <dbReference type="SMART" id="SM00829"/>
    </source>
</evidence>